<dbReference type="GO" id="GO:0008270">
    <property type="term" value="F:zinc ion binding"/>
    <property type="evidence" value="ECO:0007669"/>
    <property type="project" value="UniProtKB-KW"/>
</dbReference>
<dbReference type="Gene3D" id="3.30.160.60">
    <property type="entry name" value="Classic Zinc Finger"/>
    <property type="match status" value="1"/>
</dbReference>
<reference evidence="6" key="1">
    <citation type="submission" date="2016-06" db="UniProtKB">
        <authorList>
            <consortium name="WormBaseParasite"/>
        </authorList>
    </citation>
    <scope>IDENTIFICATION</scope>
</reference>
<accession>A0A183SWM7</accession>
<dbReference type="SUPFAM" id="SSF57667">
    <property type="entry name" value="beta-beta-alpha zinc fingers"/>
    <property type="match status" value="1"/>
</dbReference>
<keyword evidence="5" id="KW-1185">Reference proteome</keyword>
<dbReference type="PROSITE" id="PS00028">
    <property type="entry name" value="ZINC_FINGER_C2H2_1"/>
    <property type="match status" value="2"/>
</dbReference>
<dbReference type="InterPro" id="IPR013087">
    <property type="entry name" value="Znf_C2H2_type"/>
</dbReference>
<dbReference type="InterPro" id="IPR036236">
    <property type="entry name" value="Znf_C2H2_sf"/>
</dbReference>
<dbReference type="Proteomes" id="UP000275846">
    <property type="component" value="Unassembled WGS sequence"/>
</dbReference>
<proteinExistence type="predicted"/>
<gene>
    <name evidence="4" type="ORF">SSLN_LOCUS8625</name>
</gene>
<dbReference type="WBParaSite" id="SSLN_0000896201-mRNA-1">
    <property type="protein sequence ID" value="SSLN_0000896201-mRNA-1"/>
    <property type="gene ID" value="SSLN_0000896201"/>
</dbReference>
<evidence type="ECO:0000256" key="2">
    <source>
        <dbReference type="SAM" id="MobiDB-lite"/>
    </source>
</evidence>
<evidence type="ECO:0000313" key="6">
    <source>
        <dbReference type="WBParaSite" id="SSLN_0000896201-mRNA-1"/>
    </source>
</evidence>
<reference evidence="4 5" key="2">
    <citation type="submission" date="2018-11" db="EMBL/GenBank/DDBJ databases">
        <authorList>
            <consortium name="Pathogen Informatics"/>
        </authorList>
    </citation>
    <scope>NUCLEOTIDE SEQUENCE [LARGE SCALE GENOMIC DNA]</scope>
    <source>
        <strain evidence="4 5">NST_G2</strain>
    </source>
</reference>
<feature type="compositionally biased region" description="Polar residues" evidence="2">
    <location>
        <begin position="291"/>
        <end position="300"/>
    </location>
</feature>
<evidence type="ECO:0000259" key="3">
    <source>
        <dbReference type="PROSITE" id="PS50157"/>
    </source>
</evidence>
<feature type="region of interest" description="Disordered" evidence="2">
    <location>
        <begin position="291"/>
        <end position="314"/>
    </location>
</feature>
<dbReference type="AlphaFoldDB" id="A0A183SWM7"/>
<keyword evidence="1" id="KW-0862">Zinc</keyword>
<organism evidence="6">
    <name type="scientific">Schistocephalus solidus</name>
    <name type="common">Tapeworm</name>
    <dbReference type="NCBI Taxonomy" id="70667"/>
    <lineage>
        <taxon>Eukaryota</taxon>
        <taxon>Metazoa</taxon>
        <taxon>Spiralia</taxon>
        <taxon>Lophotrochozoa</taxon>
        <taxon>Platyhelminthes</taxon>
        <taxon>Cestoda</taxon>
        <taxon>Eucestoda</taxon>
        <taxon>Diphyllobothriidea</taxon>
        <taxon>Diphyllobothriidae</taxon>
        <taxon>Schistocephalus</taxon>
    </lineage>
</organism>
<dbReference type="Pfam" id="PF00096">
    <property type="entry name" value="zf-C2H2"/>
    <property type="match status" value="1"/>
</dbReference>
<evidence type="ECO:0000313" key="5">
    <source>
        <dbReference type="Proteomes" id="UP000275846"/>
    </source>
</evidence>
<evidence type="ECO:0000313" key="4">
    <source>
        <dbReference type="EMBL" id="VDL95010.1"/>
    </source>
</evidence>
<name>A0A183SWM7_SCHSO</name>
<feature type="region of interest" description="Disordered" evidence="2">
    <location>
        <begin position="69"/>
        <end position="92"/>
    </location>
</feature>
<feature type="domain" description="C2H2-type" evidence="3">
    <location>
        <begin position="260"/>
        <end position="282"/>
    </location>
</feature>
<dbReference type="PROSITE" id="PS50157">
    <property type="entry name" value="ZINC_FINGER_C2H2_2"/>
    <property type="match status" value="2"/>
</dbReference>
<dbReference type="EMBL" id="UYSU01034758">
    <property type="protein sequence ID" value="VDL95010.1"/>
    <property type="molecule type" value="Genomic_DNA"/>
</dbReference>
<evidence type="ECO:0000256" key="1">
    <source>
        <dbReference type="PROSITE-ProRule" id="PRU00042"/>
    </source>
</evidence>
<keyword evidence="1" id="KW-0863">Zinc-finger</keyword>
<feature type="region of interest" description="Disordered" evidence="2">
    <location>
        <begin position="18"/>
        <end position="47"/>
    </location>
</feature>
<keyword evidence="1" id="KW-0479">Metal-binding</keyword>
<protein>
    <submittedName>
        <fullName evidence="6">C2H2-type domain-containing protein</fullName>
    </submittedName>
</protein>
<sequence length="314" mass="33908">MAKYVVIKLKQTIPRIPIPPPYPPRVARMSPEQPAGTEDGASRSVTGALQGENCCSQRDPIAEQGQLEEVVPAPPSSGAAGQRQRDATLVSPLQPGTTSWDVCPVCRRDMHALLATAPKVDKLIVLGDFKTRVGTDHPAWQGVLGPHGLGSYPTNATAPITDNNFIDAPPLTITDTILQHLRRSRRRKPLAPSPPLQWPPATANTTTVPSTCDADSVLTCPHCDRTFTTHIGLVVHLRIHRKEASELVPAAPTHSRNRRLQCPHCPPAFNHGMGLIGHMRIHESGIHRDVSTSCAPINNPHSPPMRSTTSTSSS</sequence>
<dbReference type="SMART" id="SM00355">
    <property type="entry name" value="ZnF_C2H2"/>
    <property type="match status" value="2"/>
</dbReference>
<feature type="domain" description="C2H2-type" evidence="3">
    <location>
        <begin position="218"/>
        <end position="245"/>
    </location>
</feature>